<comment type="caution">
    <text evidence="1">The sequence shown here is derived from an EMBL/GenBank/DDBJ whole genome shotgun (WGS) entry which is preliminary data.</text>
</comment>
<evidence type="ECO:0000313" key="2">
    <source>
        <dbReference type="Proteomes" id="UP000643810"/>
    </source>
</evidence>
<protein>
    <submittedName>
        <fullName evidence="1">Uncharacterized protein</fullName>
    </submittedName>
</protein>
<sequence length="53" mass="6245">MMNENYYKNMPEDFKKAVAVIKNYCQHEDCAADCECDECPYPLSMIRCGDEER</sequence>
<evidence type="ECO:0000313" key="1">
    <source>
        <dbReference type="EMBL" id="MBC5685574.1"/>
    </source>
</evidence>
<gene>
    <name evidence="1" type="ORF">H8R94_02910</name>
</gene>
<name>A0ABR7GDQ4_9FIRM</name>
<dbReference type="RefSeq" id="WP_186853828.1">
    <property type="nucleotide sequence ID" value="NZ_JACOPG010000001.1"/>
</dbReference>
<proteinExistence type="predicted"/>
<organism evidence="1 2">
    <name type="scientific">Roseburia lenta</name>
    <dbReference type="NCBI Taxonomy" id="2763061"/>
    <lineage>
        <taxon>Bacteria</taxon>
        <taxon>Bacillati</taxon>
        <taxon>Bacillota</taxon>
        <taxon>Clostridia</taxon>
        <taxon>Lachnospirales</taxon>
        <taxon>Lachnospiraceae</taxon>
        <taxon>Roseburia</taxon>
    </lineage>
</organism>
<accession>A0ABR7GDQ4</accession>
<dbReference type="Proteomes" id="UP000643810">
    <property type="component" value="Unassembled WGS sequence"/>
</dbReference>
<keyword evidence="2" id="KW-1185">Reference proteome</keyword>
<reference evidence="1 2" key="1">
    <citation type="submission" date="2020-08" db="EMBL/GenBank/DDBJ databases">
        <title>Genome public.</title>
        <authorList>
            <person name="Liu C."/>
            <person name="Sun Q."/>
        </authorList>
    </citation>
    <scope>NUCLEOTIDE SEQUENCE [LARGE SCALE GENOMIC DNA]</scope>
    <source>
        <strain evidence="1 2">NSJ-9</strain>
    </source>
</reference>
<dbReference type="EMBL" id="JACOPG010000001">
    <property type="protein sequence ID" value="MBC5685574.1"/>
    <property type="molecule type" value="Genomic_DNA"/>
</dbReference>